<proteinExistence type="predicted"/>
<organism evidence="1 2">
    <name type="scientific">Scopulibacillus cellulosilyticus</name>
    <dbReference type="NCBI Taxonomy" id="2665665"/>
    <lineage>
        <taxon>Bacteria</taxon>
        <taxon>Bacillati</taxon>
        <taxon>Bacillota</taxon>
        <taxon>Bacilli</taxon>
        <taxon>Bacillales</taxon>
        <taxon>Sporolactobacillaceae</taxon>
        <taxon>Scopulibacillus</taxon>
    </lineage>
</organism>
<gene>
    <name evidence="1" type="ORF">ACFQRG_06715</name>
</gene>
<comment type="caution">
    <text evidence="1">The sequence shown here is derived from an EMBL/GenBank/DDBJ whole genome shotgun (WGS) entry which is preliminary data.</text>
</comment>
<name>A0ABW2PWK9_9BACL</name>
<protein>
    <submittedName>
        <fullName evidence="1">Uncharacterized protein</fullName>
    </submittedName>
</protein>
<sequence length="194" mass="21700">MTVIKRLMVFPALILILFIGEAHVSKAFNVHHDLIKSAQLKTSQDLIASSDLIILAEIQGVSYQFNTGRHTDIGKFINYVQPLSVKTVYKGSEQHDVHLLTTGIYPLPKPENPLNNLYPGAIENGTYLTFLKKIPGTPYYQLNGGWQGLYPLINGRTFALSGGFTRFNDLAPKDINHIIKTRNGEFFSIKISII</sequence>
<keyword evidence="2" id="KW-1185">Reference proteome</keyword>
<reference evidence="2" key="1">
    <citation type="journal article" date="2019" name="Int. J. Syst. Evol. Microbiol.">
        <title>The Global Catalogue of Microorganisms (GCM) 10K type strain sequencing project: providing services to taxonomists for standard genome sequencing and annotation.</title>
        <authorList>
            <consortium name="The Broad Institute Genomics Platform"/>
            <consortium name="The Broad Institute Genome Sequencing Center for Infectious Disease"/>
            <person name="Wu L."/>
            <person name="Ma J."/>
        </authorList>
    </citation>
    <scope>NUCLEOTIDE SEQUENCE [LARGE SCALE GENOMIC DNA]</scope>
    <source>
        <strain evidence="2">CGMCC 1.16305</strain>
    </source>
</reference>
<accession>A0ABW2PWK9</accession>
<evidence type="ECO:0000313" key="1">
    <source>
        <dbReference type="EMBL" id="MFC7392675.1"/>
    </source>
</evidence>
<evidence type="ECO:0000313" key="2">
    <source>
        <dbReference type="Proteomes" id="UP001596505"/>
    </source>
</evidence>
<dbReference type="Proteomes" id="UP001596505">
    <property type="component" value="Unassembled WGS sequence"/>
</dbReference>
<dbReference type="RefSeq" id="WP_380965071.1">
    <property type="nucleotide sequence ID" value="NZ_JBHTCO010000005.1"/>
</dbReference>
<dbReference type="EMBL" id="JBHTCO010000005">
    <property type="protein sequence ID" value="MFC7392675.1"/>
    <property type="molecule type" value="Genomic_DNA"/>
</dbReference>